<dbReference type="InterPro" id="IPR002053">
    <property type="entry name" value="Glyco_hydro_25"/>
</dbReference>
<evidence type="ECO:0000313" key="5">
    <source>
        <dbReference type="Proteomes" id="UP000184342"/>
    </source>
</evidence>
<gene>
    <name evidence="4" type="ORF">SAMN02745691_01892</name>
</gene>
<evidence type="ECO:0000259" key="3">
    <source>
        <dbReference type="PROSITE" id="PS51781"/>
    </source>
</evidence>
<feature type="compositionally biased region" description="Acidic residues" evidence="2">
    <location>
        <begin position="59"/>
        <end position="68"/>
    </location>
</feature>
<sequence length="498" mass="52990">MRKKIFISAAGLLALIVIITAIVLASGKTDKNDTAGTTLANNEETSGTESGDSTSSQEESTDTLDGGEDPQPVAAGGNVGVEVSAANLGASNNDYSVSGITYGIDVSKWQGKIDWTAVKKAGIEFAMIRIGYRTDGNGTICEDAYAKYNLQQAAKAGIKTGVYFFSTAVSTEEAVEEAAWVTDLIGTYKITYPVVYNCEDFTASDSRMHGMTNAERTDNALAFLEYVKNKGYIPMFYAGGSELTGSASWDTQRIASGYKIWVAQYPGTAYSSGMTSSYSGDHAMWQYTNKGIVNGISGYVDMNVAYFGFSSDAEAKIAGGASEVTAPTAQTTVYDPYTAVNEQVTAKSETNLRTSPNSADSGTVVYTLKNGEFIQRVAIGTNGWSKVIYGGQTLYAVSSLLTTSAEPAATQQTPTETQVLDPFTGYNVTEVNEQVTAKEEVNLRTLPEAGGNSVVVYTLKNGEFVTRTAYAGDGLTTGWSRVTYGGQTLYALSSYLTK</sequence>
<evidence type="ECO:0000256" key="2">
    <source>
        <dbReference type="SAM" id="MobiDB-lite"/>
    </source>
</evidence>
<dbReference type="Gene3D" id="2.30.30.40">
    <property type="entry name" value="SH3 Domains"/>
    <property type="match status" value="2"/>
</dbReference>
<dbReference type="PANTHER" id="PTHR34135">
    <property type="entry name" value="LYSOZYME"/>
    <property type="match status" value="1"/>
</dbReference>
<dbReference type="GO" id="GO:0009253">
    <property type="term" value="P:peptidoglycan catabolic process"/>
    <property type="evidence" value="ECO:0007669"/>
    <property type="project" value="InterPro"/>
</dbReference>
<dbReference type="InterPro" id="IPR017853">
    <property type="entry name" value="GH"/>
</dbReference>
<dbReference type="SMART" id="SM00287">
    <property type="entry name" value="SH3b"/>
    <property type="match status" value="2"/>
</dbReference>
<protein>
    <submittedName>
        <fullName evidence="4">Glycosyl hydrolases family 25</fullName>
    </submittedName>
</protein>
<dbReference type="RefSeq" id="WP_073994172.1">
    <property type="nucleotide sequence ID" value="NZ_FQYT01000020.1"/>
</dbReference>
<dbReference type="GO" id="GO:0016998">
    <property type="term" value="P:cell wall macromolecule catabolic process"/>
    <property type="evidence" value="ECO:0007669"/>
    <property type="project" value="InterPro"/>
</dbReference>
<accession>A0A1M6J105</accession>
<dbReference type="AlphaFoldDB" id="A0A1M6J105"/>
<dbReference type="GO" id="GO:0003796">
    <property type="term" value="F:lysozyme activity"/>
    <property type="evidence" value="ECO:0007669"/>
    <property type="project" value="InterPro"/>
</dbReference>
<dbReference type="InterPro" id="IPR003646">
    <property type="entry name" value="SH3-like_bac-type"/>
</dbReference>
<dbReference type="Proteomes" id="UP000184342">
    <property type="component" value="Unassembled WGS sequence"/>
</dbReference>
<keyword evidence="5" id="KW-1185">Reference proteome</keyword>
<evidence type="ECO:0000256" key="1">
    <source>
        <dbReference type="ARBA" id="ARBA00010646"/>
    </source>
</evidence>
<dbReference type="PROSITE" id="PS51904">
    <property type="entry name" value="GLYCOSYL_HYDROL_F25_2"/>
    <property type="match status" value="1"/>
</dbReference>
<feature type="compositionally biased region" description="Low complexity" evidence="2">
    <location>
        <begin position="43"/>
        <end position="58"/>
    </location>
</feature>
<feature type="domain" description="SH3b" evidence="3">
    <location>
        <begin position="430"/>
        <end position="498"/>
    </location>
</feature>
<comment type="similarity">
    <text evidence="1">Belongs to the glycosyl hydrolase 25 family.</text>
</comment>
<dbReference type="CDD" id="cd06414">
    <property type="entry name" value="GH25_LytC-like"/>
    <property type="match status" value="1"/>
</dbReference>
<dbReference type="GO" id="GO:0016052">
    <property type="term" value="P:carbohydrate catabolic process"/>
    <property type="evidence" value="ECO:0007669"/>
    <property type="project" value="TreeGrafter"/>
</dbReference>
<dbReference type="PROSITE" id="PS51781">
    <property type="entry name" value="SH3B"/>
    <property type="match status" value="2"/>
</dbReference>
<dbReference type="Gene3D" id="3.20.20.80">
    <property type="entry name" value="Glycosidases"/>
    <property type="match status" value="1"/>
</dbReference>
<keyword evidence="4" id="KW-0378">Hydrolase</keyword>
<dbReference type="EMBL" id="FQYT01000020">
    <property type="protein sequence ID" value="SHJ40414.1"/>
    <property type="molecule type" value="Genomic_DNA"/>
</dbReference>
<dbReference type="SUPFAM" id="SSF51445">
    <property type="entry name" value="(Trans)glycosidases"/>
    <property type="match status" value="1"/>
</dbReference>
<dbReference type="PANTHER" id="PTHR34135:SF2">
    <property type="entry name" value="LYSOZYME"/>
    <property type="match status" value="1"/>
</dbReference>
<proteinExistence type="inferred from homology"/>
<feature type="region of interest" description="Disordered" evidence="2">
    <location>
        <begin position="33"/>
        <end position="76"/>
    </location>
</feature>
<feature type="domain" description="SH3b" evidence="3">
    <location>
        <begin position="339"/>
        <end position="405"/>
    </location>
</feature>
<name>A0A1M6J105_9FIRM</name>
<dbReference type="Pfam" id="PF01183">
    <property type="entry name" value="Glyco_hydro_25"/>
    <property type="match status" value="1"/>
</dbReference>
<reference evidence="4 5" key="1">
    <citation type="submission" date="2016-11" db="EMBL/GenBank/DDBJ databases">
        <authorList>
            <person name="Jaros S."/>
            <person name="Januszkiewicz K."/>
            <person name="Wedrychowicz H."/>
        </authorList>
    </citation>
    <scope>NUCLEOTIDE SEQUENCE [LARGE SCALE GENOMIC DNA]</scope>
    <source>
        <strain evidence="4 5">DSM 15970</strain>
    </source>
</reference>
<dbReference type="STRING" id="1122934.SAMN02745691_01892"/>
<organism evidence="4 5">
    <name type="scientific">Parasporobacterium paucivorans DSM 15970</name>
    <dbReference type="NCBI Taxonomy" id="1122934"/>
    <lineage>
        <taxon>Bacteria</taxon>
        <taxon>Bacillati</taxon>
        <taxon>Bacillota</taxon>
        <taxon>Clostridia</taxon>
        <taxon>Lachnospirales</taxon>
        <taxon>Lachnospiraceae</taxon>
        <taxon>Parasporobacterium</taxon>
    </lineage>
</organism>
<evidence type="ECO:0000313" key="4">
    <source>
        <dbReference type="EMBL" id="SHJ40414.1"/>
    </source>
</evidence>